<accession>A0ABW6I627</accession>
<dbReference type="GO" id="GO:0003994">
    <property type="term" value="F:aconitate hydratase activity"/>
    <property type="evidence" value="ECO:0007669"/>
    <property type="project" value="UniProtKB-EC"/>
</dbReference>
<proteinExistence type="predicted"/>
<dbReference type="GO" id="GO:0047456">
    <property type="term" value="F:2-methylisocitrate dehydratase activity"/>
    <property type="evidence" value="ECO:0007669"/>
    <property type="project" value="UniProtKB-EC"/>
</dbReference>
<evidence type="ECO:0000256" key="3">
    <source>
        <dbReference type="ARBA" id="ARBA00023014"/>
    </source>
</evidence>
<keyword evidence="3" id="KW-0411">Iron-sulfur</keyword>
<gene>
    <name evidence="7" type="ORF">ACFX5F_10945</name>
</gene>
<organism evidence="7 8">
    <name type="scientific">Flavobacterium zhoui</name>
    <dbReference type="NCBI Taxonomy" id="3230414"/>
    <lineage>
        <taxon>Bacteria</taxon>
        <taxon>Pseudomonadati</taxon>
        <taxon>Bacteroidota</taxon>
        <taxon>Flavobacteriia</taxon>
        <taxon>Flavobacteriales</taxon>
        <taxon>Flavobacteriaceae</taxon>
        <taxon>Flavobacterium</taxon>
    </lineage>
</organism>
<protein>
    <submittedName>
        <fullName evidence="7">Bifunctional aconitate hydratase 2/2-methylisocitrate dehydratase</fullName>
        <ecNumber evidence="7">4.2.1.3</ecNumber>
        <ecNumber evidence="7">4.2.1.99</ecNumber>
    </submittedName>
</protein>
<dbReference type="InterPro" id="IPR015929">
    <property type="entry name" value="Aconitase_B_swivel"/>
</dbReference>
<dbReference type="InterPro" id="IPR036008">
    <property type="entry name" value="Aconitase_4Fe-4S_dom"/>
</dbReference>
<dbReference type="Pfam" id="PF11791">
    <property type="entry name" value="Aconitase_B_N"/>
    <property type="match status" value="1"/>
</dbReference>
<dbReference type="Gene3D" id="3.30.499.10">
    <property type="entry name" value="Aconitase, domain 3"/>
    <property type="match status" value="2"/>
</dbReference>
<dbReference type="Pfam" id="PF00330">
    <property type="entry name" value="Aconitase"/>
    <property type="match status" value="1"/>
</dbReference>
<reference evidence="7 8" key="1">
    <citation type="submission" date="2024-06" db="EMBL/GenBank/DDBJ databases">
        <title>Flavobacterium spp. isolated from glacier.</title>
        <authorList>
            <person name="Han D."/>
        </authorList>
    </citation>
    <scope>NUCLEOTIDE SEQUENCE [LARGE SCALE GENOMIC DNA]</scope>
    <source>
        <strain evidence="7 8">ZS1P70</strain>
    </source>
</reference>
<dbReference type="Gene3D" id="1.25.40.310">
    <property type="entry name" value="Aconitate B, HEAT-like domain"/>
    <property type="match status" value="1"/>
</dbReference>
<dbReference type="Gene3D" id="3.40.1060.10">
    <property type="entry name" value="Aconitase, Domain 2"/>
    <property type="match status" value="1"/>
</dbReference>
<name>A0ABW6I627_9FLAO</name>
<dbReference type="Gene3D" id="3.20.19.10">
    <property type="entry name" value="Aconitase, domain 4"/>
    <property type="match status" value="1"/>
</dbReference>
<dbReference type="InterPro" id="IPR050926">
    <property type="entry name" value="Aconitase/IPM_isomerase"/>
</dbReference>
<dbReference type="NCBIfam" id="NF006690">
    <property type="entry name" value="PRK09238.1"/>
    <property type="match status" value="1"/>
</dbReference>
<evidence type="ECO:0000259" key="5">
    <source>
        <dbReference type="Pfam" id="PF06434"/>
    </source>
</evidence>
<evidence type="ECO:0000259" key="4">
    <source>
        <dbReference type="Pfam" id="PF00330"/>
    </source>
</evidence>
<dbReference type="SUPFAM" id="SSF52016">
    <property type="entry name" value="LeuD/IlvD-like"/>
    <property type="match status" value="1"/>
</dbReference>
<dbReference type="RefSeq" id="WP_379852073.1">
    <property type="nucleotide sequence ID" value="NZ_JBHZPY010000009.1"/>
</dbReference>
<dbReference type="PANTHER" id="PTHR43160:SF4">
    <property type="entry name" value="ACONITATE HYDRATASE B"/>
    <property type="match status" value="1"/>
</dbReference>
<feature type="domain" description="Aconitase B HEAT-like" evidence="6">
    <location>
        <begin position="6"/>
        <end position="162"/>
    </location>
</feature>
<dbReference type="InterPro" id="IPR001030">
    <property type="entry name" value="Acoase/IPM_deHydtase_lsu_aba"/>
</dbReference>
<evidence type="ECO:0000256" key="1">
    <source>
        <dbReference type="ARBA" id="ARBA00022723"/>
    </source>
</evidence>
<dbReference type="Pfam" id="PF06434">
    <property type="entry name" value="Aconitase_2_N"/>
    <property type="match status" value="1"/>
</dbReference>
<keyword evidence="2" id="KW-0408">Iron</keyword>
<evidence type="ECO:0000256" key="2">
    <source>
        <dbReference type="ARBA" id="ARBA00023004"/>
    </source>
</evidence>
<evidence type="ECO:0000313" key="8">
    <source>
        <dbReference type="Proteomes" id="UP001600107"/>
    </source>
</evidence>
<dbReference type="InterPro" id="IPR015931">
    <property type="entry name" value="Acnase/IPM_dHydase_lsu_aba_1/3"/>
</dbReference>
<dbReference type="PANTHER" id="PTHR43160">
    <property type="entry name" value="ACONITATE HYDRATASE B"/>
    <property type="match status" value="1"/>
</dbReference>
<evidence type="ECO:0000259" key="6">
    <source>
        <dbReference type="Pfam" id="PF11791"/>
    </source>
</evidence>
<keyword evidence="7" id="KW-0456">Lyase</keyword>
<dbReference type="EC" id="4.2.1.3" evidence="7"/>
<dbReference type="InterPro" id="IPR015933">
    <property type="entry name" value="Aconitase_B_HEAT-like_dom"/>
</dbReference>
<dbReference type="InterPro" id="IPR015928">
    <property type="entry name" value="Aconitase/3IPM_dehydase_swvl"/>
</dbReference>
<comment type="caution">
    <text evidence="7">The sequence shown here is derived from an EMBL/GenBank/DDBJ whole genome shotgun (WGS) entry which is preliminary data.</text>
</comment>
<sequence>MNIYKDYIQEIEERKGQGLHPKPIDGAELLSEIIAQIKDLNNEYRADALNFFIYNVVPGTTPAATVKANFLKEIVLGQSIVAEITPAFALELLSHMKGGTSITVLLDLALGDAAAIANDAAEVLKTQVFLYEADTDRLEAAFKSGNGIATAILESYAKAEFFTKLPEIAEEIKIVTFIAGEGDISTDLLSPGNQAHSRSDRELHGKCLISPEAQDEIKALQAQHLDKSVMLIAEKGTMGVGSSRMSGVNNVALWTGKQASPYVPFINIAPIVAGTNGISPIFLTTVDVTGGIGLDLKNWVKKLDENGTVLRNESGDPILEEVYSVATGTVFTINTKTKKLYNGDKERIDISKAFTPQKIEFIKAGGSYAIVFGKKLQTFASKTLGIDIVPVFAPSKEVSIEGQGLTAVEKIFNRNAVGSTPGKVLHAGSDVRVEVNIVGSQDTTGLMTSQELESMAATVISPIVDGAYQSGCHTASVWDNKSKANIPRLMKFMNDFGLITARDPKGVYHAMTDVIHKVLNDITVNEWAIIIGGDSHTRMSKGVAFGADSGTVALALATGEASMPIPESVKVTFKGEMKGYMDFRDVVHATQSQMLKTFGGENVFQGRIIEVHLGTLNADQAFTFTDWTAEMKAKASICISEDYTLIESLEIAKGRIQIMIDKGMDNKNQVLKGLITIADKRIAEIISGEKPALRPDANAKYYAEVVVDLDQIAEPMIADPDVNNADVSKRYTHDTIRPLSFYGGVKKVDLGFIGSCMVHKGDMKILAHMLKNIDEQEGKVEFKAPLVVAPPTYNIVDELKAEGDWEILQKYSGFEFDDNVPKAAARTSYENMLYLERPGCNLCMGNQEKAAKGDTVMATSTRLFQGRVVEDTEGKKGESLLSSTPVVVLSTILGRTPTLEEYKTAVEGINLTKFAPSHKLLVK</sequence>
<feature type="domain" description="Aconitase/3-isopropylmalate dehydratase large subunit alpha/beta/alpha" evidence="4">
    <location>
        <begin position="410"/>
        <end position="894"/>
    </location>
</feature>
<dbReference type="InterPro" id="IPR036288">
    <property type="entry name" value="Aconitase_B_HEAT-like_dom_sf"/>
</dbReference>
<keyword evidence="8" id="KW-1185">Reference proteome</keyword>
<dbReference type="EMBL" id="JBHZPY010000009">
    <property type="protein sequence ID" value="MFE3871736.1"/>
    <property type="molecule type" value="Genomic_DNA"/>
</dbReference>
<keyword evidence="1" id="KW-0479">Metal-binding</keyword>
<dbReference type="Proteomes" id="UP001600107">
    <property type="component" value="Unassembled WGS sequence"/>
</dbReference>
<dbReference type="SUPFAM" id="SSF53732">
    <property type="entry name" value="Aconitase iron-sulfur domain"/>
    <property type="match status" value="1"/>
</dbReference>
<evidence type="ECO:0000313" key="7">
    <source>
        <dbReference type="EMBL" id="MFE3871736.1"/>
    </source>
</evidence>
<feature type="domain" description="Aconitase B swivel" evidence="5">
    <location>
        <begin position="176"/>
        <end position="405"/>
    </location>
</feature>
<dbReference type="InterPro" id="IPR015932">
    <property type="entry name" value="Aconitase_dom2"/>
</dbReference>
<dbReference type="EC" id="4.2.1.99" evidence="7"/>
<dbReference type="SUPFAM" id="SSF74778">
    <property type="entry name" value="Aconitase B, N-terminal domain"/>
    <property type="match status" value="1"/>
</dbReference>